<dbReference type="PROSITE" id="PS51257">
    <property type="entry name" value="PROKAR_LIPOPROTEIN"/>
    <property type="match status" value="1"/>
</dbReference>
<name>A0A918DWE5_9ACTN</name>
<dbReference type="RefSeq" id="WP_189131173.1">
    <property type="nucleotide sequence ID" value="NZ_BMMS01000007.1"/>
</dbReference>
<gene>
    <name evidence="3" type="ORF">GCM10012280_19660</name>
</gene>
<dbReference type="AlphaFoldDB" id="A0A918DWE5"/>
<dbReference type="InterPro" id="IPR019692">
    <property type="entry name" value="CFP-6_PH"/>
</dbReference>
<comment type="caution">
    <text evidence="3">The sequence shown here is derived from an EMBL/GenBank/DDBJ whole genome shotgun (WGS) entry which is preliminary data.</text>
</comment>
<feature type="transmembrane region" description="Helical" evidence="1">
    <location>
        <begin position="41"/>
        <end position="62"/>
    </location>
</feature>
<evidence type="ECO:0000256" key="1">
    <source>
        <dbReference type="SAM" id="Phobius"/>
    </source>
</evidence>
<evidence type="ECO:0000313" key="4">
    <source>
        <dbReference type="Proteomes" id="UP000641932"/>
    </source>
</evidence>
<keyword evidence="4" id="KW-1185">Reference proteome</keyword>
<evidence type="ECO:0000313" key="3">
    <source>
        <dbReference type="EMBL" id="GGO85572.1"/>
    </source>
</evidence>
<dbReference type="Pfam" id="PF10756">
    <property type="entry name" value="bPH_6"/>
    <property type="match status" value="1"/>
</dbReference>
<dbReference type="EMBL" id="BMMS01000007">
    <property type="protein sequence ID" value="GGO85572.1"/>
    <property type="molecule type" value="Genomic_DNA"/>
</dbReference>
<protein>
    <recommendedName>
        <fullName evidence="2">Low molecular weight protein antigen 6 PH domain-containing protein</fullName>
    </recommendedName>
</protein>
<organism evidence="3 4">
    <name type="scientific">Wenjunlia tyrosinilytica</name>
    <dbReference type="NCBI Taxonomy" id="1544741"/>
    <lineage>
        <taxon>Bacteria</taxon>
        <taxon>Bacillati</taxon>
        <taxon>Actinomycetota</taxon>
        <taxon>Actinomycetes</taxon>
        <taxon>Kitasatosporales</taxon>
        <taxon>Streptomycetaceae</taxon>
        <taxon>Wenjunlia</taxon>
    </lineage>
</organism>
<sequence>MRIWHLHTLVRVAHTAVGLAGIGGACLLARTRADRAELRDAFTVVMAVLALWGAAVLLQSYLRSIELTEDAIVVRNWFSSRRFPLRAVVAVAPDRSGLRIDTSDGSSVRALAVGMYHWMAPGHSRAERVSAELNDAAERARAGIADPSDSSVFG</sequence>
<evidence type="ECO:0000259" key="2">
    <source>
        <dbReference type="Pfam" id="PF10756"/>
    </source>
</evidence>
<reference evidence="3" key="1">
    <citation type="journal article" date="2014" name="Int. J. Syst. Evol. Microbiol.">
        <title>Complete genome sequence of Corynebacterium casei LMG S-19264T (=DSM 44701T), isolated from a smear-ripened cheese.</title>
        <authorList>
            <consortium name="US DOE Joint Genome Institute (JGI-PGF)"/>
            <person name="Walter F."/>
            <person name="Albersmeier A."/>
            <person name="Kalinowski J."/>
            <person name="Ruckert C."/>
        </authorList>
    </citation>
    <scope>NUCLEOTIDE SEQUENCE</scope>
    <source>
        <strain evidence="3">CGMCC 4.7201</strain>
    </source>
</reference>
<feature type="transmembrane region" description="Helical" evidence="1">
    <location>
        <begin position="12"/>
        <end position="29"/>
    </location>
</feature>
<accession>A0A918DWE5</accession>
<keyword evidence="1" id="KW-1133">Transmembrane helix</keyword>
<proteinExistence type="predicted"/>
<keyword evidence="1" id="KW-0472">Membrane</keyword>
<dbReference type="Proteomes" id="UP000641932">
    <property type="component" value="Unassembled WGS sequence"/>
</dbReference>
<feature type="domain" description="Low molecular weight protein antigen 6 PH" evidence="2">
    <location>
        <begin position="66"/>
        <end position="113"/>
    </location>
</feature>
<keyword evidence="1" id="KW-0812">Transmembrane</keyword>
<reference evidence="3" key="2">
    <citation type="submission" date="2020-09" db="EMBL/GenBank/DDBJ databases">
        <authorList>
            <person name="Sun Q."/>
            <person name="Zhou Y."/>
        </authorList>
    </citation>
    <scope>NUCLEOTIDE SEQUENCE</scope>
    <source>
        <strain evidence="3">CGMCC 4.7201</strain>
    </source>
</reference>